<organism evidence="2 3">
    <name type="scientific">Phytophthora lilii</name>
    <dbReference type="NCBI Taxonomy" id="2077276"/>
    <lineage>
        <taxon>Eukaryota</taxon>
        <taxon>Sar</taxon>
        <taxon>Stramenopiles</taxon>
        <taxon>Oomycota</taxon>
        <taxon>Peronosporomycetes</taxon>
        <taxon>Peronosporales</taxon>
        <taxon>Peronosporaceae</taxon>
        <taxon>Phytophthora</taxon>
    </lineage>
</organism>
<evidence type="ECO:0000313" key="3">
    <source>
        <dbReference type="Proteomes" id="UP001165083"/>
    </source>
</evidence>
<dbReference type="AlphaFoldDB" id="A0A9W6X154"/>
<gene>
    <name evidence="2" type="ORF">Plil01_001097800</name>
</gene>
<dbReference type="Gene3D" id="1.25.40.20">
    <property type="entry name" value="Ankyrin repeat-containing domain"/>
    <property type="match status" value="1"/>
</dbReference>
<protein>
    <submittedName>
        <fullName evidence="2">Unnamed protein product</fullName>
    </submittedName>
</protein>
<accession>A0A9W6X154</accession>
<sequence length="265" mass="29624">MDRQTENTCSQSERNTHAELEYARLVNVRFPEKIAALSHTLELVDEMLMSTPEAIIKAAQTNQLTWLKYLVHEYDPNLSEAVIAAASNGHTEAVMYLLGIINRPEDSSDSSSDEGDDEAGEDGEDSRGLCYRARKAFRKAIVAAATYGHLEVVSCFLPQLVGSGRDPDLLREMHNVTWEVLDIAAANGRLNIVTFAVEIAIEWCYLELYTPTSGVDALRLSIAGGHFHMAQFFLELYQIKWNMLAACEEARVSTCSSILFRMVKR</sequence>
<dbReference type="EMBL" id="BSXW01000602">
    <property type="protein sequence ID" value="GMF26392.1"/>
    <property type="molecule type" value="Genomic_DNA"/>
</dbReference>
<dbReference type="InterPro" id="IPR036770">
    <property type="entry name" value="Ankyrin_rpt-contain_sf"/>
</dbReference>
<dbReference type="OrthoDB" id="103403at2759"/>
<proteinExistence type="predicted"/>
<name>A0A9W6X154_9STRA</name>
<dbReference type="InterPro" id="IPR052050">
    <property type="entry name" value="SecEffector_AnkRepeat"/>
</dbReference>
<feature type="compositionally biased region" description="Acidic residues" evidence="1">
    <location>
        <begin position="107"/>
        <end position="124"/>
    </location>
</feature>
<feature type="region of interest" description="Disordered" evidence="1">
    <location>
        <begin position="105"/>
        <end position="125"/>
    </location>
</feature>
<keyword evidence="3" id="KW-1185">Reference proteome</keyword>
<dbReference type="PANTHER" id="PTHR46586:SF3">
    <property type="entry name" value="ANKYRIN REPEAT-CONTAINING PROTEIN"/>
    <property type="match status" value="1"/>
</dbReference>
<reference evidence="2" key="1">
    <citation type="submission" date="2023-04" db="EMBL/GenBank/DDBJ databases">
        <title>Phytophthora lilii NBRC 32176.</title>
        <authorList>
            <person name="Ichikawa N."/>
            <person name="Sato H."/>
            <person name="Tonouchi N."/>
        </authorList>
    </citation>
    <scope>NUCLEOTIDE SEQUENCE</scope>
    <source>
        <strain evidence="2">NBRC 32176</strain>
    </source>
</reference>
<dbReference type="SUPFAM" id="SSF48403">
    <property type="entry name" value="Ankyrin repeat"/>
    <property type="match status" value="1"/>
</dbReference>
<evidence type="ECO:0000313" key="2">
    <source>
        <dbReference type="EMBL" id="GMF26392.1"/>
    </source>
</evidence>
<comment type="caution">
    <text evidence="2">The sequence shown here is derived from an EMBL/GenBank/DDBJ whole genome shotgun (WGS) entry which is preliminary data.</text>
</comment>
<dbReference type="PANTHER" id="PTHR46586">
    <property type="entry name" value="ANKYRIN REPEAT-CONTAINING PROTEIN"/>
    <property type="match status" value="1"/>
</dbReference>
<evidence type="ECO:0000256" key="1">
    <source>
        <dbReference type="SAM" id="MobiDB-lite"/>
    </source>
</evidence>
<dbReference type="Proteomes" id="UP001165083">
    <property type="component" value="Unassembled WGS sequence"/>
</dbReference>